<evidence type="ECO:0000256" key="3">
    <source>
        <dbReference type="ARBA" id="ARBA00022691"/>
    </source>
</evidence>
<dbReference type="EMBL" id="CP092418">
    <property type="protein sequence ID" value="USD20102.1"/>
    <property type="molecule type" value="Genomic_DNA"/>
</dbReference>
<evidence type="ECO:0000259" key="4">
    <source>
        <dbReference type="Pfam" id="PF00891"/>
    </source>
</evidence>
<keyword evidence="1" id="KW-0489">Methyltransferase</keyword>
<dbReference type="Pfam" id="PF00891">
    <property type="entry name" value="Methyltransf_2"/>
    <property type="match status" value="1"/>
</dbReference>
<dbReference type="RefSeq" id="WP_252082193.1">
    <property type="nucleotide sequence ID" value="NZ_CP092418.1"/>
</dbReference>
<evidence type="ECO:0000259" key="5">
    <source>
        <dbReference type="Pfam" id="PF08100"/>
    </source>
</evidence>
<feature type="domain" description="O-methyltransferase C-terminal" evidence="4">
    <location>
        <begin position="146"/>
        <end position="354"/>
    </location>
</feature>
<accession>A0ABY4VCG2</accession>
<dbReference type="InterPro" id="IPR029063">
    <property type="entry name" value="SAM-dependent_MTases_sf"/>
</dbReference>
<dbReference type="PANTHER" id="PTHR43712">
    <property type="entry name" value="PUTATIVE (AFU_ORTHOLOGUE AFUA_4G14580)-RELATED"/>
    <property type="match status" value="1"/>
</dbReference>
<dbReference type="Gene3D" id="1.10.10.10">
    <property type="entry name" value="Winged helix-like DNA-binding domain superfamily/Winged helix DNA-binding domain"/>
    <property type="match status" value="1"/>
</dbReference>
<sequence>MPGSMQKNRVSNWIFQRVSNAVYSLCNIPNRLIPAPFRLMQIGSLFWQSRCLYAVACLNVADHIEDKAISIDKLADACKADKQYLYRLMRMLCAMGIFKEDEPKCFSHNRNSRALRTNADNSVKNMILMHNSPEFSRPWFSNFEGHIKEGNVPFEGVYEKEMFDYMNDHPKVSDLFSDAMDTVDHLTGLQYLQDFNWKNFDRIIDLGGAKGSKSASILSSYKHLNAVVVDRSNVESTAREYWESHLGDDVRKRLDFYPTDILNDPLPDAVSDKDIYLCVAIFHLLNDTRAKELLMNIHRAMGERNTTLAIVDAVLPEKGADLNLAAMDMQMLMGTKGRERTVSEWNKLFAQSPFYLVETVSVRSFAKVMVLKKREGLK</sequence>
<evidence type="ECO:0000256" key="1">
    <source>
        <dbReference type="ARBA" id="ARBA00022603"/>
    </source>
</evidence>
<feature type="domain" description="O-methyltransferase dimerisation" evidence="5">
    <location>
        <begin position="44"/>
        <end position="115"/>
    </location>
</feature>
<keyword evidence="3" id="KW-0949">S-adenosyl-L-methionine</keyword>
<protein>
    <recommendedName>
        <fullName evidence="8">O-methyltransferase</fullName>
    </recommendedName>
</protein>
<dbReference type="InterPro" id="IPR036388">
    <property type="entry name" value="WH-like_DNA-bd_sf"/>
</dbReference>
<evidence type="ECO:0000313" key="7">
    <source>
        <dbReference type="Proteomes" id="UP001055658"/>
    </source>
</evidence>
<evidence type="ECO:0000313" key="6">
    <source>
        <dbReference type="EMBL" id="USD20102.1"/>
    </source>
</evidence>
<evidence type="ECO:0008006" key="8">
    <source>
        <dbReference type="Google" id="ProtNLM"/>
    </source>
</evidence>
<dbReference type="Pfam" id="PF08100">
    <property type="entry name" value="Dimerisation"/>
    <property type="match status" value="1"/>
</dbReference>
<dbReference type="InterPro" id="IPR016461">
    <property type="entry name" value="COMT-like"/>
</dbReference>
<dbReference type="PIRSF" id="PIRSF005739">
    <property type="entry name" value="O-mtase"/>
    <property type="match status" value="1"/>
</dbReference>
<keyword evidence="2" id="KW-0808">Transferase</keyword>
<evidence type="ECO:0000256" key="2">
    <source>
        <dbReference type="ARBA" id="ARBA00022679"/>
    </source>
</evidence>
<dbReference type="InterPro" id="IPR001077">
    <property type="entry name" value="COMT_C"/>
</dbReference>
<dbReference type="InterPro" id="IPR036390">
    <property type="entry name" value="WH_DNA-bd_sf"/>
</dbReference>
<dbReference type="PROSITE" id="PS51683">
    <property type="entry name" value="SAM_OMT_II"/>
    <property type="match status" value="1"/>
</dbReference>
<gene>
    <name evidence="6" type="ORF">MJO52_13545</name>
</gene>
<dbReference type="InterPro" id="IPR012967">
    <property type="entry name" value="COMT_dimerisation"/>
</dbReference>
<keyword evidence="7" id="KW-1185">Reference proteome</keyword>
<name>A0ABY4VCG2_9GAMM</name>
<dbReference type="Proteomes" id="UP001055658">
    <property type="component" value="Chromosome"/>
</dbReference>
<dbReference type="SUPFAM" id="SSF53335">
    <property type="entry name" value="S-adenosyl-L-methionine-dependent methyltransferases"/>
    <property type="match status" value="1"/>
</dbReference>
<dbReference type="SUPFAM" id="SSF46785">
    <property type="entry name" value="Winged helix' DNA-binding domain"/>
    <property type="match status" value="1"/>
</dbReference>
<proteinExistence type="predicted"/>
<dbReference type="Gene3D" id="3.40.50.150">
    <property type="entry name" value="Vaccinia Virus protein VP39"/>
    <property type="match status" value="1"/>
</dbReference>
<dbReference type="PANTHER" id="PTHR43712:SF2">
    <property type="entry name" value="O-METHYLTRANSFERASE CICE"/>
    <property type="match status" value="1"/>
</dbReference>
<organism evidence="6 7">
    <name type="scientific">Microbulbifer variabilis</name>
    <dbReference type="NCBI Taxonomy" id="266805"/>
    <lineage>
        <taxon>Bacteria</taxon>
        <taxon>Pseudomonadati</taxon>
        <taxon>Pseudomonadota</taxon>
        <taxon>Gammaproteobacteria</taxon>
        <taxon>Cellvibrionales</taxon>
        <taxon>Microbulbiferaceae</taxon>
        <taxon>Microbulbifer</taxon>
    </lineage>
</organism>
<reference evidence="6" key="1">
    <citation type="submission" date="2022-02" db="EMBL/GenBank/DDBJ databases">
        <title>Coral-associated bacteria.</title>
        <authorList>
            <person name="Tang K."/>
            <person name="Wang X."/>
        </authorList>
    </citation>
    <scope>NUCLEOTIDE SEQUENCE</scope>
    <source>
        <strain evidence="6">SCSIO 43006</strain>
    </source>
</reference>